<keyword evidence="2" id="KW-1185">Reference proteome</keyword>
<evidence type="ECO:0000313" key="1">
    <source>
        <dbReference type="EMBL" id="KAF2436311.1"/>
    </source>
</evidence>
<name>A0A9P4U462_9PEZI</name>
<dbReference type="Proteomes" id="UP000800235">
    <property type="component" value="Unassembled WGS sequence"/>
</dbReference>
<protein>
    <submittedName>
        <fullName evidence="1">Uncharacterized protein</fullName>
    </submittedName>
</protein>
<accession>A0A9P4U462</accession>
<reference evidence="1" key="1">
    <citation type="journal article" date="2020" name="Stud. Mycol.">
        <title>101 Dothideomycetes genomes: a test case for predicting lifestyles and emergence of pathogens.</title>
        <authorList>
            <person name="Haridas S."/>
            <person name="Albert R."/>
            <person name="Binder M."/>
            <person name="Bloem J."/>
            <person name="Labutti K."/>
            <person name="Salamov A."/>
            <person name="Andreopoulos B."/>
            <person name="Baker S."/>
            <person name="Barry K."/>
            <person name="Bills G."/>
            <person name="Bluhm B."/>
            <person name="Cannon C."/>
            <person name="Castanera R."/>
            <person name="Culley D."/>
            <person name="Daum C."/>
            <person name="Ezra D."/>
            <person name="Gonzalez J."/>
            <person name="Henrissat B."/>
            <person name="Kuo A."/>
            <person name="Liang C."/>
            <person name="Lipzen A."/>
            <person name="Lutzoni F."/>
            <person name="Magnuson J."/>
            <person name="Mondo S."/>
            <person name="Nolan M."/>
            <person name="Ohm R."/>
            <person name="Pangilinan J."/>
            <person name="Park H.-J."/>
            <person name="Ramirez L."/>
            <person name="Alfaro M."/>
            <person name="Sun H."/>
            <person name="Tritt A."/>
            <person name="Yoshinaga Y."/>
            <person name="Zwiers L.-H."/>
            <person name="Turgeon B."/>
            <person name="Goodwin S."/>
            <person name="Spatafora J."/>
            <person name="Crous P."/>
            <person name="Grigoriev I."/>
        </authorList>
    </citation>
    <scope>NUCLEOTIDE SEQUENCE</scope>
    <source>
        <strain evidence="1">CBS 130266</strain>
    </source>
</reference>
<dbReference type="AlphaFoldDB" id="A0A9P4U462"/>
<dbReference type="EMBL" id="MU007011">
    <property type="protein sequence ID" value="KAF2436311.1"/>
    <property type="molecule type" value="Genomic_DNA"/>
</dbReference>
<evidence type="ECO:0000313" key="2">
    <source>
        <dbReference type="Proteomes" id="UP000800235"/>
    </source>
</evidence>
<organism evidence="1 2">
    <name type="scientific">Tothia fuscella</name>
    <dbReference type="NCBI Taxonomy" id="1048955"/>
    <lineage>
        <taxon>Eukaryota</taxon>
        <taxon>Fungi</taxon>
        <taxon>Dikarya</taxon>
        <taxon>Ascomycota</taxon>
        <taxon>Pezizomycotina</taxon>
        <taxon>Dothideomycetes</taxon>
        <taxon>Pleosporomycetidae</taxon>
        <taxon>Venturiales</taxon>
        <taxon>Cylindrosympodiaceae</taxon>
        <taxon>Tothia</taxon>
    </lineage>
</organism>
<comment type="caution">
    <text evidence="1">The sequence shown here is derived from an EMBL/GenBank/DDBJ whole genome shotgun (WGS) entry which is preliminary data.</text>
</comment>
<sequence>MHSQHLTLLLLPNSEEYRGELQVSTNVSSSTLPLLSRNRQVLTCQDREYKSNFQKETVRLTDVRRSKNKATREDGKSRNLRLKNRGEKFLGRRETSSLNKDNEKCCDLNNVEENGRSGSDIHHRASPLAPNHDGDATQLVAWWYKEYYHLQPFWLGSAVIPCKRDRPHHCPPELSGYLYVRVTLEPERGWRHGFGLTKLFRV</sequence>
<proteinExistence type="predicted"/>
<gene>
    <name evidence="1" type="ORF">EJ08DRAFT_234281</name>
</gene>